<evidence type="ECO:0000313" key="3">
    <source>
        <dbReference type="Proteomes" id="UP001432322"/>
    </source>
</evidence>
<evidence type="ECO:0000256" key="1">
    <source>
        <dbReference type="SAM" id="SignalP"/>
    </source>
</evidence>
<sequence length="208" mass="24075">SSPSPMWLFNSSINRIIFLLSTIAFIKCTAWKCNPDIILFQNKFNRNDHKPLDITRDDDNDQSYMVASCGSHYRLEYREDWDYKTVISEKILCKEDGPDEFKLKFKTRTGWKTIREPIYARCVSINCAVCEYPRTPSDAIAPKTVDVDGCKRLTCENGLHLKINGLPPVKEYATCVKNGYRSSWEGLVTGDRITERDKVQCVHTFWSR</sequence>
<gene>
    <name evidence="2" type="ORF">PFISCL1PPCAC_7155</name>
</gene>
<accession>A0AAV5V9G1</accession>
<feature type="chain" id="PRO_5043719628" evidence="1">
    <location>
        <begin position="31"/>
        <end position="208"/>
    </location>
</feature>
<dbReference type="EMBL" id="BTSY01000002">
    <property type="protein sequence ID" value="GMT15858.1"/>
    <property type="molecule type" value="Genomic_DNA"/>
</dbReference>
<reference evidence="2" key="1">
    <citation type="submission" date="2023-10" db="EMBL/GenBank/DDBJ databases">
        <title>Genome assembly of Pristionchus species.</title>
        <authorList>
            <person name="Yoshida K."/>
            <person name="Sommer R.J."/>
        </authorList>
    </citation>
    <scope>NUCLEOTIDE SEQUENCE</scope>
    <source>
        <strain evidence="2">RS5133</strain>
    </source>
</reference>
<organism evidence="2 3">
    <name type="scientific">Pristionchus fissidentatus</name>
    <dbReference type="NCBI Taxonomy" id="1538716"/>
    <lineage>
        <taxon>Eukaryota</taxon>
        <taxon>Metazoa</taxon>
        <taxon>Ecdysozoa</taxon>
        <taxon>Nematoda</taxon>
        <taxon>Chromadorea</taxon>
        <taxon>Rhabditida</taxon>
        <taxon>Rhabditina</taxon>
        <taxon>Diplogasteromorpha</taxon>
        <taxon>Diplogasteroidea</taxon>
        <taxon>Neodiplogasteridae</taxon>
        <taxon>Pristionchus</taxon>
    </lineage>
</organism>
<keyword evidence="3" id="KW-1185">Reference proteome</keyword>
<dbReference type="AlphaFoldDB" id="A0AAV5V9G1"/>
<keyword evidence="1" id="KW-0732">Signal</keyword>
<feature type="signal peptide" evidence="1">
    <location>
        <begin position="1"/>
        <end position="30"/>
    </location>
</feature>
<comment type="caution">
    <text evidence="2">The sequence shown here is derived from an EMBL/GenBank/DDBJ whole genome shotgun (WGS) entry which is preliminary data.</text>
</comment>
<proteinExistence type="predicted"/>
<protein>
    <submittedName>
        <fullName evidence="2">Uncharacterized protein</fullName>
    </submittedName>
</protein>
<name>A0AAV5V9G1_9BILA</name>
<feature type="non-terminal residue" evidence="2">
    <location>
        <position position="1"/>
    </location>
</feature>
<dbReference type="Proteomes" id="UP001432322">
    <property type="component" value="Unassembled WGS sequence"/>
</dbReference>
<evidence type="ECO:0000313" key="2">
    <source>
        <dbReference type="EMBL" id="GMT15858.1"/>
    </source>
</evidence>